<reference evidence="11 12" key="1">
    <citation type="submission" date="2019-09" db="EMBL/GenBank/DDBJ databases">
        <authorList>
            <person name="Chandra G."/>
            <person name="Truman W A."/>
        </authorList>
    </citation>
    <scope>NUCLEOTIDE SEQUENCE [LARGE SCALE GENOMIC DNA]</scope>
    <source>
        <strain evidence="11">PS918</strain>
    </source>
</reference>
<dbReference type="OrthoDB" id="5730913at2"/>
<feature type="transmembrane region" description="Helical" evidence="10">
    <location>
        <begin position="7"/>
        <end position="30"/>
    </location>
</feature>
<evidence type="ECO:0000256" key="1">
    <source>
        <dbReference type="ARBA" id="ARBA00004377"/>
    </source>
</evidence>
<evidence type="ECO:0000256" key="10">
    <source>
        <dbReference type="SAM" id="Phobius"/>
    </source>
</evidence>
<sequence length="155" mass="17376">MRRACQGFTLLELMIVIVLIGVLVGMVSFATGINPARQARQEADRLAGVIRQLRERAVLDSQEYGVRLSADGYRALRLDVRGWEPVSAFYRWPENLRLRLSHDGYSETLGADVGPPQLLMLSSDETSAFSLAFETKGRRWLSLSSDGFDEVQIND</sequence>
<gene>
    <name evidence="11" type="ORF">PS918_03832</name>
</gene>
<dbReference type="PRINTS" id="PR00885">
    <property type="entry name" value="BCTERIALGSPH"/>
</dbReference>
<keyword evidence="7 10" id="KW-1133">Transmembrane helix</keyword>
<dbReference type="NCBIfam" id="TIGR01708">
    <property type="entry name" value="typeII_sec_gspH"/>
    <property type="match status" value="1"/>
</dbReference>
<dbReference type="RefSeq" id="WP_150771860.1">
    <property type="nucleotide sequence ID" value="NZ_CABVIY010000005.1"/>
</dbReference>
<evidence type="ECO:0000313" key="11">
    <source>
        <dbReference type="EMBL" id="VVP97465.1"/>
    </source>
</evidence>
<keyword evidence="4" id="KW-0488">Methylation</keyword>
<dbReference type="InterPro" id="IPR049875">
    <property type="entry name" value="TypeII_GspH"/>
</dbReference>
<keyword evidence="8 10" id="KW-0472">Membrane</keyword>
<evidence type="ECO:0000256" key="8">
    <source>
        <dbReference type="ARBA" id="ARBA00023136"/>
    </source>
</evidence>
<dbReference type="EMBL" id="CABVIY010000005">
    <property type="protein sequence ID" value="VVP97465.1"/>
    <property type="molecule type" value="Genomic_DNA"/>
</dbReference>
<dbReference type="AlphaFoldDB" id="A0A5E7THH6"/>
<accession>A0A5E7THH6</accession>
<comment type="subcellular location">
    <subcellularLocation>
        <location evidence="1">Cell inner membrane</location>
        <topology evidence="1">Single-pass membrane protein</topology>
    </subcellularLocation>
</comment>
<name>A0A5E7THH6_PSEFL</name>
<organism evidence="11 12">
    <name type="scientific">Pseudomonas fluorescens</name>
    <dbReference type="NCBI Taxonomy" id="294"/>
    <lineage>
        <taxon>Bacteria</taxon>
        <taxon>Pseudomonadati</taxon>
        <taxon>Pseudomonadota</taxon>
        <taxon>Gammaproteobacteria</taxon>
        <taxon>Pseudomonadales</taxon>
        <taxon>Pseudomonadaceae</taxon>
        <taxon>Pseudomonas</taxon>
    </lineage>
</organism>
<protein>
    <recommendedName>
        <fullName evidence="2">Type II secretion system protein H</fullName>
    </recommendedName>
    <alternativeName>
        <fullName evidence="9">General secretion pathway protein H</fullName>
    </alternativeName>
</protein>
<dbReference type="PROSITE" id="PS00409">
    <property type="entry name" value="PROKAR_NTER_METHYL"/>
    <property type="match status" value="1"/>
</dbReference>
<evidence type="ECO:0000256" key="9">
    <source>
        <dbReference type="ARBA" id="ARBA00030775"/>
    </source>
</evidence>
<evidence type="ECO:0000256" key="5">
    <source>
        <dbReference type="ARBA" id="ARBA00022519"/>
    </source>
</evidence>
<dbReference type="GO" id="GO:0005886">
    <property type="term" value="C:plasma membrane"/>
    <property type="evidence" value="ECO:0007669"/>
    <property type="project" value="UniProtKB-SubCell"/>
</dbReference>
<dbReference type="SUPFAM" id="SSF54523">
    <property type="entry name" value="Pili subunits"/>
    <property type="match status" value="1"/>
</dbReference>
<dbReference type="GO" id="GO:0015628">
    <property type="term" value="P:protein secretion by the type II secretion system"/>
    <property type="evidence" value="ECO:0007669"/>
    <property type="project" value="InterPro"/>
</dbReference>
<evidence type="ECO:0000256" key="4">
    <source>
        <dbReference type="ARBA" id="ARBA00022481"/>
    </source>
</evidence>
<dbReference type="GO" id="GO:0015627">
    <property type="term" value="C:type II protein secretion system complex"/>
    <property type="evidence" value="ECO:0007669"/>
    <property type="project" value="InterPro"/>
</dbReference>
<keyword evidence="5" id="KW-0997">Cell inner membrane</keyword>
<dbReference type="InterPro" id="IPR002416">
    <property type="entry name" value="T2SS_protein-GspH"/>
</dbReference>
<evidence type="ECO:0000256" key="3">
    <source>
        <dbReference type="ARBA" id="ARBA00022475"/>
    </source>
</evidence>
<dbReference type="InterPro" id="IPR045584">
    <property type="entry name" value="Pilin-like"/>
</dbReference>
<evidence type="ECO:0000256" key="2">
    <source>
        <dbReference type="ARBA" id="ARBA00021549"/>
    </source>
</evidence>
<dbReference type="Proteomes" id="UP000326611">
    <property type="component" value="Unassembled WGS sequence"/>
</dbReference>
<evidence type="ECO:0000256" key="7">
    <source>
        <dbReference type="ARBA" id="ARBA00022989"/>
    </source>
</evidence>
<keyword evidence="6 10" id="KW-0812">Transmembrane</keyword>
<evidence type="ECO:0000313" key="12">
    <source>
        <dbReference type="Proteomes" id="UP000326611"/>
    </source>
</evidence>
<keyword evidence="3" id="KW-1003">Cell membrane</keyword>
<dbReference type="Pfam" id="PF07963">
    <property type="entry name" value="N_methyl"/>
    <property type="match status" value="1"/>
</dbReference>
<dbReference type="NCBIfam" id="TIGR02532">
    <property type="entry name" value="IV_pilin_GFxxxE"/>
    <property type="match status" value="1"/>
</dbReference>
<evidence type="ECO:0000256" key="6">
    <source>
        <dbReference type="ARBA" id="ARBA00022692"/>
    </source>
</evidence>
<dbReference type="Gene3D" id="3.55.40.10">
    <property type="entry name" value="minor pseudopilin epsh domain"/>
    <property type="match status" value="1"/>
</dbReference>
<proteinExistence type="predicted"/>
<dbReference type="InterPro" id="IPR012902">
    <property type="entry name" value="N_methyl_site"/>
</dbReference>